<feature type="domain" description="Phage tail tape measure protein" evidence="4">
    <location>
        <begin position="211"/>
        <end position="407"/>
    </location>
</feature>
<keyword evidence="3" id="KW-1133">Transmembrane helix</keyword>
<evidence type="ECO:0000259" key="4">
    <source>
        <dbReference type="Pfam" id="PF10145"/>
    </source>
</evidence>
<dbReference type="RefSeq" id="WP_006262935.1">
    <property type="nucleotide sequence ID" value="NZ_JH590837.1"/>
</dbReference>
<feature type="region of interest" description="Disordered" evidence="2">
    <location>
        <begin position="788"/>
        <end position="813"/>
    </location>
</feature>
<dbReference type="Pfam" id="PF10145">
    <property type="entry name" value="PhageMin_Tail"/>
    <property type="match status" value="1"/>
</dbReference>
<organism evidence="5 6">
    <name type="scientific">Myroides odoratimimus CIP 101113</name>
    <dbReference type="NCBI Taxonomy" id="883154"/>
    <lineage>
        <taxon>Bacteria</taxon>
        <taxon>Pseudomonadati</taxon>
        <taxon>Bacteroidota</taxon>
        <taxon>Flavobacteriia</taxon>
        <taxon>Flavobacteriales</taxon>
        <taxon>Flavobacteriaceae</taxon>
        <taxon>Myroides</taxon>
    </lineage>
</organism>
<sequence>MARRISDEEMRLSIVIDGNEAQKELNDLEKSTRNLNRENKDLREEKKRLERQNKKDSDEYRKVTAAIRENNHAIAENATRMRTLQEQVGLTGLTLNQLTTKARQLKQQLNNMIPGSEDYTRIQNDLNAVNGRLAELRRNTDQASDSLNNISTSGKKFIMFLGGLISVITGAVISFQKFINLSGSLSDAQSDVQKTTGMTKKEVDELTRSFGLMKTRTAREELLKLAEEGGRLGITGVKNIQDYLNVANQLKTALRDDLTDSQITEVGKMTEQYKVGAETGREFGGAMLSLGSAINEVSQAGSNQAGFLVDYLKRTVGVATQINMNAADNLGYAATFDEIGQSAEVSGTMMNKVMMDMSKNTTTYAKIAKMSVKDFSDLLAKDANEAMIKFLEGLKGSDEGFQAMILKMDELDEGGARGAQALSALSNNVDKLRARQLTANTALQEATSLTNEYNIKNENLQAGIEKIKNKIESWMTDEQLVEWLGNCVSWFGKFIGATDDTDGSVTKFRNGLLWLVKVFAVVLAAMVTNVAWQKLVFLWTNRNTEATLLYNIAQRAKAVADGIAIVATQAYAAAIMLMRGNVVGATQALRIMATTMLTTPIGMLLGLVAALTTAYLLFKNRVEEATLAQKEFSNINAEVEGRIKAERTQIEMLLKTARDEKASKESRLKAVKELNAISPEYLGNIKLEEIHLDKTTAATRRYIDVLADRLKLQAMQSSLEESYKRESKAENTDTKEYKEWYDWFLDQVESGGSHRKANERKQKILNDEKKLQEELKKEIEALRDKEGVIPDDKPITTPTGTSTGNPDKKYENERKKRIEQLKEYQKERLALEREIEDSVLDQWDDNFNKERQKLDTEYTRKIEDLQGKMVSEAEIELALKQSKNKKLSTEERIFYSKQAQHWQQQNDHLLGLQESAAATSLLKKKALIAKHSKSQVDELNKQFDREKVIRETKFNEELALLGDNDKKKSKAAKEFDRKEREEKKKHLEELLKLYGDMLAGKELDGVDFAMLTDKEKKKLEDDVQFAKRMYSSLQEEITGDTKEKELDLGFSTKPDILGFSNDQWEKFFENIELGTNKIQVMEMAVAALQNVWNQYDQLATAGENRRMKQYEKNTNDRQRRLKRQLDVGIINQDQYNQANQALEADLDRKKAEIEYKQAKRKRTMDIANVITNTSLSIMKAYAEMGPIGGTIAAALIGTMGAIQLATIIRQPLPMQGFEEGLYGDYVKREQDGKLFKASFGGQTKSGIVRKPSYFMAGENGPEMIIDNKSFRQMDPNLREALIQEIRMMKGYENGLYPDYIQNPTPINSNSPNPDTNSMLIPALLRLTEILNKLESNGVIAYVDHKDMRSMKKLQEGLNKHKSIKDNSKIS</sequence>
<evidence type="ECO:0000256" key="3">
    <source>
        <dbReference type="SAM" id="Phobius"/>
    </source>
</evidence>
<evidence type="ECO:0000256" key="1">
    <source>
        <dbReference type="SAM" id="Coils"/>
    </source>
</evidence>
<comment type="caution">
    <text evidence="5">The sequence shown here is derived from an EMBL/GenBank/DDBJ whole genome shotgun (WGS) entry which is preliminary data.</text>
</comment>
<accession>A0AAV3F6J2</accession>
<feature type="compositionally biased region" description="Polar residues" evidence="2">
    <location>
        <begin position="796"/>
        <end position="805"/>
    </location>
</feature>
<gene>
    <name evidence="5" type="ORF">HMPREF9715_00883</name>
</gene>
<dbReference type="Proteomes" id="UP000004834">
    <property type="component" value="Unassembled WGS sequence"/>
</dbReference>
<evidence type="ECO:0000256" key="2">
    <source>
        <dbReference type="SAM" id="MobiDB-lite"/>
    </source>
</evidence>
<keyword evidence="3" id="KW-0812">Transmembrane</keyword>
<evidence type="ECO:0000313" key="5">
    <source>
        <dbReference type="EMBL" id="EHO13809.1"/>
    </source>
</evidence>
<feature type="coiled-coil region" evidence="1">
    <location>
        <begin position="450"/>
        <end position="477"/>
    </location>
</feature>
<feature type="transmembrane region" description="Helical" evidence="3">
    <location>
        <begin position="512"/>
        <end position="532"/>
    </location>
</feature>
<feature type="transmembrane region" description="Helical" evidence="3">
    <location>
        <begin position="157"/>
        <end position="175"/>
    </location>
</feature>
<dbReference type="InterPro" id="IPR010090">
    <property type="entry name" value="Phage_tape_meas"/>
</dbReference>
<keyword evidence="3" id="KW-0472">Membrane</keyword>
<reference evidence="5 6" key="1">
    <citation type="submission" date="2011-11" db="EMBL/GenBank/DDBJ databases">
        <title>The Genome Sequence of Myroides odoratimimus CIP 101113.</title>
        <authorList>
            <person name="Earl A."/>
            <person name="Ward D."/>
            <person name="Feldgarden M."/>
            <person name="Gevers D."/>
            <person name="Huys G."/>
            <person name="Young S.K."/>
            <person name="Zeng Q."/>
            <person name="Gargeya S."/>
            <person name="Fitzgerald M."/>
            <person name="Haas B."/>
            <person name="Abouelleil A."/>
            <person name="Alvarado L."/>
            <person name="Arachchi H.M."/>
            <person name="Berlin A."/>
            <person name="Brown A."/>
            <person name="Chapman S.B."/>
            <person name="Chen Z."/>
            <person name="Dunbar C."/>
            <person name="Freedman E."/>
            <person name="Gearin G."/>
            <person name="Goldberg J."/>
            <person name="Griggs A."/>
            <person name="Gujja S."/>
            <person name="Heiman D."/>
            <person name="Howarth C."/>
            <person name="Larson L."/>
            <person name="Lui A."/>
            <person name="MacDonald P.J.P."/>
            <person name="Montmayeur A."/>
            <person name="Murphy C."/>
            <person name="Neiman D."/>
            <person name="Pearson M."/>
            <person name="Priest M."/>
            <person name="Roberts A."/>
            <person name="Saif S."/>
            <person name="Shea T."/>
            <person name="Shenoy N."/>
            <person name="Sisk P."/>
            <person name="Stolte C."/>
            <person name="Sykes S."/>
            <person name="Wortman J."/>
            <person name="Nusbaum C."/>
            <person name="Birren B."/>
        </authorList>
    </citation>
    <scope>NUCLEOTIDE SEQUENCE [LARGE SCALE GENOMIC DNA]</scope>
    <source>
        <strain evidence="5 6">CIP 101113</strain>
    </source>
</reference>
<feature type="transmembrane region" description="Helical" evidence="3">
    <location>
        <begin position="597"/>
        <end position="618"/>
    </location>
</feature>
<keyword evidence="1" id="KW-0175">Coiled coil</keyword>
<proteinExistence type="predicted"/>
<evidence type="ECO:0000313" key="6">
    <source>
        <dbReference type="Proteomes" id="UP000004834"/>
    </source>
</evidence>
<feature type="coiled-coil region" evidence="1">
    <location>
        <begin position="1132"/>
        <end position="1161"/>
    </location>
</feature>
<name>A0AAV3F6J2_9FLAO</name>
<feature type="coiled-coil region" evidence="1">
    <location>
        <begin position="18"/>
        <end position="66"/>
    </location>
</feature>
<dbReference type="EMBL" id="AGEE01000008">
    <property type="protein sequence ID" value="EHO13809.1"/>
    <property type="molecule type" value="Genomic_DNA"/>
</dbReference>
<protein>
    <submittedName>
        <fullName evidence="5">Phage tail tape measure protein, TP901 family, core region</fullName>
    </submittedName>
</protein>